<feature type="transmembrane region" description="Helical" evidence="2">
    <location>
        <begin position="191"/>
        <end position="222"/>
    </location>
</feature>
<feature type="transmembrane region" description="Helical" evidence="2">
    <location>
        <begin position="158"/>
        <end position="185"/>
    </location>
</feature>
<protein>
    <submittedName>
        <fullName evidence="4">Glycerophosphoryl diester phosphodiesterase membrane domain-containing protein</fullName>
    </submittedName>
</protein>
<dbReference type="InterPro" id="IPR057169">
    <property type="entry name" value="DUF7847"/>
</dbReference>
<sequence length="506" mass="52257">MRRTARDAPPTERGIVSAYPAWTPASRPGIIPLHPLSFGTILGRSFAALRQNPRVVLGFALVVQTLAYIVVLAGVLAVGWASFSRLDTLQPGTEEYDTVMAGSIALTAVAGIVLSLAAGALSVIVQGIVVVEVTHAALAEKLTLGALWRQVKPIAWRLIGYSLLVILAIVALVAVVVLAIVGIAIAAPPAAIALTIMVILASIPITWWLMIKLLLVPAAIIVEHATILQALSRSWTLTRGRFWPALGIIIVISVIFAAVAQVVSLPMSFLSMGLTTIIAPTGDPEPTAIIGFLAATLLTQVLTLLLQSVAVVVQSTATALIYIDCRMRREGLDLDLLAYVERRDAGATALADPYREHVGREIAPRGVPAAYAVPGYAPYAPGSATPGYPPAPAGAVFSTQPQPGYGPPAGYAPQTGYAAPPAYGPPPGYGAPAQPAYATPAQPGYGSQPPAHGAPAPAAAATAPAQPPAGPAADPTTPPPAHEQSPTRWTAPGAAPDGTDRESPWA</sequence>
<comment type="caution">
    <text evidence="4">The sequence shown here is derived from an EMBL/GenBank/DDBJ whole genome shotgun (WGS) entry which is preliminary data.</text>
</comment>
<feature type="compositionally biased region" description="Pro residues" evidence="1">
    <location>
        <begin position="465"/>
        <end position="481"/>
    </location>
</feature>
<accession>A0ABS7HXL5</accession>
<dbReference type="PANTHER" id="PTHR33133">
    <property type="entry name" value="OS08G0107100 PROTEIN-RELATED"/>
    <property type="match status" value="1"/>
</dbReference>
<dbReference type="Proteomes" id="UP000777440">
    <property type="component" value="Unassembled WGS sequence"/>
</dbReference>
<evidence type="ECO:0000313" key="5">
    <source>
        <dbReference type="Proteomes" id="UP000777440"/>
    </source>
</evidence>
<dbReference type="EMBL" id="JAEUAX010000004">
    <property type="protein sequence ID" value="MBW9110124.1"/>
    <property type="molecule type" value="Genomic_DNA"/>
</dbReference>
<keyword evidence="2" id="KW-1133">Transmembrane helix</keyword>
<feature type="transmembrane region" description="Helical" evidence="2">
    <location>
        <begin position="289"/>
        <end position="322"/>
    </location>
</feature>
<gene>
    <name evidence="4" type="ORF">JNB61_10105</name>
</gene>
<keyword evidence="2" id="KW-0812">Transmembrane</keyword>
<organism evidence="4 5">
    <name type="scientific">Microbacterium ureisolvens</name>
    <dbReference type="NCBI Taxonomy" id="2781186"/>
    <lineage>
        <taxon>Bacteria</taxon>
        <taxon>Bacillati</taxon>
        <taxon>Actinomycetota</taxon>
        <taxon>Actinomycetes</taxon>
        <taxon>Micrococcales</taxon>
        <taxon>Microbacteriaceae</taxon>
        <taxon>Microbacterium</taxon>
    </lineage>
</organism>
<evidence type="ECO:0000256" key="2">
    <source>
        <dbReference type="SAM" id="Phobius"/>
    </source>
</evidence>
<evidence type="ECO:0000256" key="1">
    <source>
        <dbReference type="SAM" id="MobiDB-lite"/>
    </source>
</evidence>
<reference evidence="4 5" key="1">
    <citation type="journal article" date="2021" name="MBio">
        <title>Poor Competitiveness of Bradyrhizobium in Pigeon Pea Root Colonization in Indian Soils.</title>
        <authorList>
            <person name="Chalasani D."/>
            <person name="Basu A."/>
            <person name="Pullabhotla S.V.S.R.N."/>
            <person name="Jorrin B."/>
            <person name="Neal A.L."/>
            <person name="Poole P.S."/>
            <person name="Podile A.R."/>
            <person name="Tkacz A."/>
        </authorList>
    </citation>
    <scope>NUCLEOTIDE SEQUENCE [LARGE SCALE GENOMIC DNA]</scope>
    <source>
        <strain evidence="4 5">HU12</strain>
    </source>
</reference>
<dbReference type="Pfam" id="PF25231">
    <property type="entry name" value="DUF7847"/>
    <property type="match status" value="1"/>
</dbReference>
<feature type="region of interest" description="Disordered" evidence="1">
    <location>
        <begin position="430"/>
        <end position="506"/>
    </location>
</feature>
<name>A0ABS7HXL5_9MICO</name>
<evidence type="ECO:0000259" key="3">
    <source>
        <dbReference type="Pfam" id="PF25231"/>
    </source>
</evidence>
<proteinExistence type="predicted"/>
<keyword evidence="5" id="KW-1185">Reference proteome</keyword>
<feature type="transmembrane region" description="Helical" evidence="2">
    <location>
        <begin position="242"/>
        <end position="269"/>
    </location>
</feature>
<keyword evidence="2" id="KW-0472">Membrane</keyword>
<feature type="compositionally biased region" description="Low complexity" evidence="1">
    <location>
        <begin position="430"/>
        <end position="464"/>
    </location>
</feature>
<feature type="transmembrane region" description="Helical" evidence="2">
    <location>
        <begin position="103"/>
        <end position="131"/>
    </location>
</feature>
<evidence type="ECO:0000313" key="4">
    <source>
        <dbReference type="EMBL" id="MBW9110124.1"/>
    </source>
</evidence>
<feature type="transmembrane region" description="Helical" evidence="2">
    <location>
        <begin position="55"/>
        <end position="83"/>
    </location>
</feature>
<dbReference type="PANTHER" id="PTHR33133:SF1">
    <property type="entry name" value="EXPRESSED PROTEIN-RELATED"/>
    <property type="match status" value="1"/>
</dbReference>
<feature type="domain" description="DUF7847" evidence="3">
    <location>
        <begin position="40"/>
        <end position="313"/>
    </location>
</feature>